<gene>
    <name evidence="1" type="ordered locus">Cpin_6509</name>
</gene>
<reference evidence="1 2" key="2">
    <citation type="journal article" date="2010" name="Stand. Genomic Sci.">
        <title>Complete genome sequence of Chitinophaga pinensis type strain (UQM 2034).</title>
        <authorList>
            <person name="Glavina Del Rio T."/>
            <person name="Abt B."/>
            <person name="Spring S."/>
            <person name="Lapidus A."/>
            <person name="Nolan M."/>
            <person name="Tice H."/>
            <person name="Copeland A."/>
            <person name="Cheng J.F."/>
            <person name="Chen F."/>
            <person name="Bruce D."/>
            <person name="Goodwin L."/>
            <person name="Pitluck S."/>
            <person name="Ivanova N."/>
            <person name="Mavromatis K."/>
            <person name="Mikhailova N."/>
            <person name="Pati A."/>
            <person name="Chen A."/>
            <person name="Palaniappan K."/>
            <person name="Land M."/>
            <person name="Hauser L."/>
            <person name="Chang Y.J."/>
            <person name="Jeffries C.D."/>
            <person name="Chain P."/>
            <person name="Saunders E."/>
            <person name="Detter J.C."/>
            <person name="Brettin T."/>
            <person name="Rohde M."/>
            <person name="Goker M."/>
            <person name="Bristow J."/>
            <person name="Eisen J.A."/>
            <person name="Markowitz V."/>
            <person name="Hugenholtz P."/>
            <person name="Kyrpides N.C."/>
            <person name="Klenk H.P."/>
            <person name="Lucas S."/>
        </authorList>
    </citation>
    <scope>NUCLEOTIDE SEQUENCE [LARGE SCALE GENOMIC DNA]</scope>
    <source>
        <strain evidence="2">ATCC 43595 / DSM 2588 / LMG 13176 / NBRC 15968 / NCIMB 11800 / UQM 2034</strain>
    </source>
</reference>
<reference evidence="2" key="1">
    <citation type="submission" date="2009-08" db="EMBL/GenBank/DDBJ databases">
        <title>The complete genome of Chitinophaga pinensis DSM 2588.</title>
        <authorList>
            <consortium name="US DOE Joint Genome Institute (JGI-PGF)"/>
            <person name="Lucas S."/>
            <person name="Copeland A."/>
            <person name="Lapidus A."/>
            <person name="Glavina del Rio T."/>
            <person name="Dalin E."/>
            <person name="Tice H."/>
            <person name="Bruce D."/>
            <person name="Goodwin L."/>
            <person name="Pitluck S."/>
            <person name="Kyrpides N."/>
            <person name="Mavromatis K."/>
            <person name="Ivanova N."/>
            <person name="Mikhailova N."/>
            <person name="Sims D."/>
            <person name="Meinche L."/>
            <person name="Brettin T."/>
            <person name="Detter J.C."/>
            <person name="Han C."/>
            <person name="Larimer F."/>
            <person name="Land M."/>
            <person name="Hauser L."/>
            <person name="Markowitz V."/>
            <person name="Cheng J.-F."/>
            <person name="Hugenholtz P."/>
            <person name="Woyke T."/>
            <person name="Wu D."/>
            <person name="Spring S."/>
            <person name="Klenk H.-P."/>
            <person name="Eisen J.A."/>
        </authorList>
    </citation>
    <scope>NUCLEOTIDE SEQUENCE [LARGE SCALE GENOMIC DNA]</scope>
    <source>
        <strain evidence="2">ATCC 43595 / DSM 2588 / LMG 13176 / NBRC 15968 / NCIMB 11800 / UQM 2034</strain>
    </source>
</reference>
<dbReference type="EMBL" id="CP001699">
    <property type="protein sequence ID" value="ACU63913.1"/>
    <property type="molecule type" value="Genomic_DNA"/>
</dbReference>
<dbReference type="AlphaFoldDB" id="A0A979GAQ6"/>
<protein>
    <submittedName>
        <fullName evidence="1">Uncharacterized protein</fullName>
    </submittedName>
</protein>
<sequence>MQKQLQVATKSGHSFVGFVDNVYPGVNVMFLSNQSKDHAF</sequence>
<evidence type="ECO:0000313" key="1">
    <source>
        <dbReference type="EMBL" id="ACU63913.1"/>
    </source>
</evidence>
<organism evidence="1 2">
    <name type="scientific">Chitinophaga pinensis (strain ATCC 43595 / DSM 2588 / LMG 13176 / NBRC 15968 / NCIMB 11800 / UQM 2034)</name>
    <dbReference type="NCBI Taxonomy" id="485918"/>
    <lineage>
        <taxon>Bacteria</taxon>
        <taxon>Pseudomonadati</taxon>
        <taxon>Bacteroidota</taxon>
        <taxon>Chitinophagia</taxon>
        <taxon>Chitinophagales</taxon>
        <taxon>Chitinophagaceae</taxon>
        <taxon>Chitinophaga</taxon>
    </lineage>
</organism>
<evidence type="ECO:0000313" key="2">
    <source>
        <dbReference type="Proteomes" id="UP000002215"/>
    </source>
</evidence>
<dbReference type="Proteomes" id="UP000002215">
    <property type="component" value="Chromosome"/>
</dbReference>
<accession>A0A979GAQ6</accession>
<proteinExistence type="predicted"/>
<name>A0A979GAQ6_CHIPD</name>
<dbReference type="KEGG" id="cpi:Cpin_6509"/>